<keyword evidence="4 11" id="KW-0285">Flavoprotein</keyword>
<dbReference type="PANTHER" id="PTHR42803:SF1">
    <property type="entry name" value="BROAD-SPECIFICITY LINEAR ACYL-COA DEHYDROGENASE FADE5"/>
    <property type="match status" value="1"/>
</dbReference>
<dbReference type="InterPro" id="IPR009100">
    <property type="entry name" value="AcylCoA_DH/oxidase_NM_dom_sf"/>
</dbReference>
<evidence type="ECO:0000259" key="12">
    <source>
        <dbReference type="Pfam" id="PF00441"/>
    </source>
</evidence>
<evidence type="ECO:0000256" key="6">
    <source>
        <dbReference type="ARBA" id="ARBA00023002"/>
    </source>
</evidence>
<evidence type="ECO:0000313" key="17">
    <source>
        <dbReference type="Proteomes" id="UP000427769"/>
    </source>
</evidence>
<dbReference type="InterPro" id="IPR052166">
    <property type="entry name" value="Diverse_Acyl-CoA_DH"/>
</dbReference>
<organism evidence="16 17">
    <name type="scientific">Desulfosarcina widdelii</name>
    <dbReference type="NCBI Taxonomy" id="947919"/>
    <lineage>
        <taxon>Bacteria</taxon>
        <taxon>Pseudomonadati</taxon>
        <taxon>Thermodesulfobacteriota</taxon>
        <taxon>Desulfobacteria</taxon>
        <taxon>Desulfobacterales</taxon>
        <taxon>Desulfosarcinaceae</taxon>
        <taxon>Desulfosarcina</taxon>
    </lineage>
</organism>
<accession>A0A5K7ZB27</accession>
<evidence type="ECO:0000256" key="9">
    <source>
        <dbReference type="ARBA" id="ARBA00066694"/>
    </source>
</evidence>
<comment type="subunit">
    <text evidence="3">Homotetramer.</text>
</comment>
<dbReference type="InterPro" id="IPR046373">
    <property type="entry name" value="Acyl-CoA_Oxase/DH_mid-dom_sf"/>
</dbReference>
<protein>
    <recommendedName>
        <fullName evidence="10">3-methylmercaptopropionyl-CoA dehydrogenase</fullName>
        <ecNumber evidence="9">1.3.99.41</ecNumber>
    </recommendedName>
</protein>
<dbReference type="FunFam" id="2.40.110.10:FF:000031">
    <property type="entry name" value="Acyl-CoA dehydrogenase, putative"/>
    <property type="match status" value="1"/>
</dbReference>
<evidence type="ECO:0000259" key="14">
    <source>
        <dbReference type="Pfam" id="PF02771"/>
    </source>
</evidence>
<dbReference type="EMBL" id="AP021875">
    <property type="protein sequence ID" value="BBO78298.1"/>
    <property type="molecule type" value="Genomic_DNA"/>
</dbReference>
<dbReference type="KEGG" id="dwd:DSCW_57150"/>
<dbReference type="InterPro" id="IPR025878">
    <property type="entry name" value="Acyl-CoA_dh-like_C_dom"/>
</dbReference>
<dbReference type="InterPro" id="IPR036250">
    <property type="entry name" value="AcylCo_DH-like_C"/>
</dbReference>
<dbReference type="GO" id="GO:0050660">
    <property type="term" value="F:flavin adenine dinucleotide binding"/>
    <property type="evidence" value="ECO:0007669"/>
    <property type="project" value="InterPro"/>
</dbReference>
<dbReference type="InterPro" id="IPR037069">
    <property type="entry name" value="AcylCoA_DH/ox_N_sf"/>
</dbReference>
<evidence type="ECO:0000313" key="16">
    <source>
        <dbReference type="EMBL" id="BBO78298.1"/>
    </source>
</evidence>
<dbReference type="PANTHER" id="PTHR42803">
    <property type="entry name" value="ACYL-COA DEHYDROGENASE"/>
    <property type="match status" value="1"/>
</dbReference>
<comment type="similarity">
    <text evidence="2 11">Belongs to the acyl-CoA dehydrogenase family.</text>
</comment>
<evidence type="ECO:0000259" key="13">
    <source>
        <dbReference type="Pfam" id="PF02770"/>
    </source>
</evidence>
<dbReference type="InterPro" id="IPR013786">
    <property type="entry name" value="AcylCoA_DH/ox_N"/>
</dbReference>
<dbReference type="Proteomes" id="UP000427769">
    <property type="component" value="Chromosome"/>
</dbReference>
<reference evidence="16 17" key="1">
    <citation type="submission" date="2019-11" db="EMBL/GenBank/DDBJ databases">
        <title>Comparative genomics of hydrocarbon-degrading Desulfosarcina strains.</title>
        <authorList>
            <person name="Watanabe M."/>
            <person name="Kojima H."/>
            <person name="Fukui M."/>
        </authorList>
    </citation>
    <scope>NUCLEOTIDE SEQUENCE [LARGE SCALE GENOMIC DNA]</scope>
    <source>
        <strain evidence="16 17">PP31</strain>
    </source>
</reference>
<evidence type="ECO:0000256" key="11">
    <source>
        <dbReference type="RuleBase" id="RU362125"/>
    </source>
</evidence>
<feature type="domain" description="Acyl-CoA dehydrogenase/oxidase C-terminal" evidence="12">
    <location>
        <begin position="284"/>
        <end position="453"/>
    </location>
</feature>
<evidence type="ECO:0000256" key="7">
    <source>
        <dbReference type="ARBA" id="ARBA00051388"/>
    </source>
</evidence>
<name>A0A5K7ZB27_9BACT</name>
<dbReference type="InterPro" id="IPR006091">
    <property type="entry name" value="Acyl-CoA_Oxase/DH_mid-dom"/>
</dbReference>
<dbReference type="InterPro" id="IPR009075">
    <property type="entry name" value="AcylCo_DH/oxidase_C"/>
</dbReference>
<dbReference type="OrthoDB" id="9765339at2"/>
<evidence type="ECO:0000259" key="15">
    <source>
        <dbReference type="Pfam" id="PF12806"/>
    </source>
</evidence>
<keyword evidence="6 11" id="KW-0560">Oxidoreductase</keyword>
<keyword evidence="5 11" id="KW-0274">FAD</keyword>
<dbReference type="SUPFAM" id="SSF56645">
    <property type="entry name" value="Acyl-CoA dehydrogenase NM domain-like"/>
    <property type="match status" value="1"/>
</dbReference>
<dbReference type="EC" id="1.3.99.41" evidence="9"/>
<dbReference type="Gene3D" id="1.20.140.10">
    <property type="entry name" value="Butyryl-CoA Dehydrogenase, subunit A, domain 3"/>
    <property type="match status" value="1"/>
</dbReference>
<dbReference type="Gene3D" id="1.10.540.10">
    <property type="entry name" value="Acyl-CoA dehydrogenase/oxidase, N-terminal domain"/>
    <property type="match status" value="1"/>
</dbReference>
<keyword evidence="17" id="KW-1185">Reference proteome</keyword>
<sequence length="605" mass="66340">MAQVIADRRDVDFVLHEQLDVGAFSEHEKYAEFNKKTVDLIISEARNLAVKEILPTLKEGDEQGCVFDGGKVTVPESFQRAYDLFVEGEWLAMPEDPEYGGQGMPRTVALAAGDYFNGANYAFMMYPGLTHGAALLVEAFGTEKQKKLFLKNMFTGKWTGTMLLTEPEAGSDVGNLSTTAVKNDDGTYSITGNKIFISAGEHDMVENIVHPVLARIEGAPKGTKGISLFLVPKYRVNDDGSLGEFNDVVCTGIEHKMGINGNATCSLTLGGKGQCIGTLLGEENKGMRAMFLMMNEARLLVGMQGFCCASASYLNAVNYARERVQGKNLLQMMDPDAPGVPIIQHPDVRRMLISMKSYVEGMRSLLYYAGYLTDRITIADDDGEKARLQGMLDLLIPICKGYVTDKAFEVCSTGVQVYGGYGFTKEYPQEQLLRDCRITMIYEGTNGIQAMDLLGRKLGMNKGKPIMDLMGEIQKTLAQAKEIEALQDYAARLEKALNRLGEVAMHLGATAMSPKVLSAFAFAHPFMDASGDVVMAWMLLWRAVIAAQKLEAKAKKKDKPFYEGQLKSVEYFTQAVLPITMGKMDAIMATCEAAVEIGEDSFGGK</sequence>
<comment type="cofactor">
    <cofactor evidence="1 11">
        <name>FAD</name>
        <dbReference type="ChEBI" id="CHEBI:57692"/>
    </cofactor>
</comment>
<proteinExistence type="inferred from homology"/>
<dbReference type="GO" id="GO:0005886">
    <property type="term" value="C:plasma membrane"/>
    <property type="evidence" value="ECO:0007669"/>
    <property type="project" value="TreeGrafter"/>
</dbReference>
<feature type="domain" description="Acyl-CoA oxidase/dehydrogenase middle" evidence="13">
    <location>
        <begin position="162"/>
        <end position="269"/>
    </location>
</feature>
<dbReference type="RefSeq" id="WP_155306948.1">
    <property type="nucleotide sequence ID" value="NZ_AP021875.1"/>
</dbReference>
<evidence type="ECO:0000256" key="1">
    <source>
        <dbReference type="ARBA" id="ARBA00001974"/>
    </source>
</evidence>
<dbReference type="Pfam" id="PF02770">
    <property type="entry name" value="Acyl-CoA_dh_M"/>
    <property type="match status" value="1"/>
</dbReference>
<dbReference type="Pfam" id="PF12806">
    <property type="entry name" value="Acyl-CoA_dh_C"/>
    <property type="match status" value="1"/>
</dbReference>
<feature type="domain" description="Acyl-CoA dehydrogenase/oxidase N-terminal" evidence="14">
    <location>
        <begin position="40"/>
        <end position="157"/>
    </location>
</feature>
<dbReference type="AlphaFoldDB" id="A0A5K7ZB27"/>
<evidence type="ECO:0000256" key="10">
    <source>
        <dbReference type="ARBA" id="ARBA00069043"/>
    </source>
</evidence>
<evidence type="ECO:0000256" key="3">
    <source>
        <dbReference type="ARBA" id="ARBA00011881"/>
    </source>
</evidence>
<evidence type="ECO:0000256" key="4">
    <source>
        <dbReference type="ARBA" id="ARBA00022630"/>
    </source>
</evidence>
<dbReference type="Gene3D" id="2.40.110.10">
    <property type="entry name" value="Butyryl-CoA Dehydrogenase, subunit A, domain 2"/>
    <property type="match status" value="1"/>
</dbReference>
<evidence type="ECO:0000256" key="2">
    <source>
        <dbReference type="ARBA" id="ARBA00009347"/>
    </source>
</evidence>
<dbReference type="SUPFAM" id="SSF47203">
    <property type="entry name" value="Acyl-CoA dehydrogenase C-terminal domain-like"/>
    <property type="match status" value="1"/>
</dbReference>
<evidence type="ECO:0000256" key="5">
    <source>
        <dbReference type="ARBA" id="ARBA00022827"/>
    </source>
</evidence>
<gene>
    <name evidence="16" type="primary">acd_2</name>
    <name evidence="16" type="ORF">DSCW_57150</name>
</gene>
<dbReference type="Pfam" id="PF00441">
    <property type="entry name" value="Acyl-CoA_dh_1"/>
    <property type="match status" value="1"/>
</dbReference>
<comment type="function">
    <text evidence="8">Involved in the assimilation of dimethylsulphoniopropionate (DMSP), an important compound in the fixation of carbon in marine phytoplankton, by mediating the conversion of 3-(methylthio)propanoyl-CoA (MMPA-CoA) to 3-(methylthio)acryloyl-CoA (MTA-CoA).</text>
</comment>
<dbReference type="Pfam" id="PF02771">
    <property type="entry name" value="Acyl-CoA_dh_N"/>
    <property type="match status" value="1"/>
</dbReference>
<evidence type="ECO:0000256" key="8">
    <source>
        <dbReference type="ARBA" id="ARBA00058683"/>
    </source>
</evidence>
<dbReference type="GO" id="GO:0016627">
    <property type="term" value="F:oxidoreductase activity, acting on the CH-CH group of donors"/>
    <property type="evidence" value="ECO:0007669"/>
    <property type="project" value="InterPro"/>
</dbReference>
<feature type="domain" description="Acetyl-CoA dehydrogenase-like C-terminal" evidence="15">
    <location>
        <begin position="469"/>
        <end position="597"/>
    </location>
</feature>
<comment type="catalytic activity">
    <reaction evidence="7">
        <text>3-(methylsulfanyl)propanoyl-CoA + oxidized [electron-transfer flavoprotein] + H(+) = 3-(methylsulfanyl)acryloyl-CoA + reduced [electron-transfer flavoprotein]</text>
        <dbReference type="Rhea" id="RHEA:52612"/>
        <dbReference type="Rhea" id="RHEA-COMP:10685"/>
        <dbReference type="Rhea" id="RHEA-COMP:10686"/>
        <dbReference type="ChEBI" id="CHEBI:15378"/>
        <dbReference type="ChEBI" id="CHEBI:57692"/>
        <dbReference type="ChEBI" id="CHEBI:58307"/>
        <dbReference type="ChEBI" id="CHEBI:82815"/>
        <dbReference type="ChEBI" id="CHEBI:84994"/>
        <dbReference type="EC" id="1.3.99.41"/>
    </reaction>
    <physiologicalReaction direction="left-to-right" evidence="7">
        <dbReference type="Rhea" id="RHEA:52613"/>
    </physiologicalReaction>
</comment>